<dbReference type="OrthoDB" id="5405951at2"/>
<keyword evidence="3" id="KW-1185">Reference proteome</keyword>
<feature type="domain" description="Inner membrane protein YgaP-like transmembrane" evidence="1">
    <location>
        <begin position="1"/>
        <end position="69"/>
    </location>
</feature>
<dbReference type="AlphaFoldDB" id="A0A024P4C0"/>
<name>A0A024P4C0_9BACI</name>
<reference evidence="3" key="1">
    <citation type="submission" date="2014-03" db="EMBL/GenBank/DDBJ databases">
        <authorList>
            <person name="Urmite Genomes U."/>
        </authorList>
    </citation>
    <scope>NUCLEOTIDE SEQUENCE [LARGE SCALE GENOMIC DNA]</scope>
    <source>
        <strain evidence="3">HD-03</strain>
    </source>
</reference>
<organism evidence="2 3">
    <name type="scientific">Halobacillus karajensis</name>
    <dbReference type="NCBI Taxonomy" id="195088"/>
    <lineage>
        <taxon>Bacteria</taxon>
        <taxon>Bacillati</taxon>
        <taxon>Bacillota</taxon>
        <taxon>Bacilli</taxon>
        <taxon>Bacillales</taxon>
        <taxon>Bacillaceae</taxon>
        <taxon>Halobacillus</taxon>
    </lineage>
</organism>
<evidence type="ECO:0000259" key="1">
    <source>
        <dbReference type="Pfam" id="PF11127"/>
    </source>
</evidence>
<dbReference type="Pfam" id="PF11127">
    <property type="entry name" value="YgaP-like_TM"/>
    <property type="match status" value="1"/>
</dbReference>
<dbReference type="RefSeq" id="WP_035508342.1">
    <property type="nucleotide sequence ID" value="NZ_CCDH010000003.1"/>
</dbReference>
<sequence length="84" mass="9616">MKQNIDTINSMIRITCGLSMLTYITIRGARRESDSLHPLLIGLSAMKVAEGIVRYCPLKAVYDEWSTEKDGIEQSWQQEIQLEK</sequence>
<comment type="caution">
    <text evidence="2">The sequence shown here is derived from an EMBL/GenBank/DDBJ whole genome shotgun (WGS) entry which is preliminary data.</text>
</comment>
<protein>
    <recommendedName>
        <fullName evidence="1">Inner membrane protein YgaP-like transmembrane domain-containing protein</fullName>
    </recommendedName>
</protein>
<dbReference type="EMBL" id="CCDI010000002">
    <property type="protein sequence ID" value="CDQ23914.1"/>
    <property type="molecule type" value="Genomic_DNA"/>
</dbReference>
<gene>
    <name evidence="2" type="ORF">BN983_02170</name>
</gene>
<evidence type="ECO:0000313" key="3">
    <source>
        <dbReference type="Proteomes" id="UP000028868"/>
    </source>
</evidence>
<evidence type="ECO:0000313" key="2">
    <source>
        <dbReference type="EMBL" id="CDQ23914.1"/>
    </source>
</evidence>
<dbReference type="Proteomes" id="UP000028868">
    <property type="component" value="Unassembled WGS sequence"/>
</dbReference>
<accession>A0A024P4C0</accession>
<proteinExistence type="predicted"/>
<dbReference type="InterPro" id="IPR021309">
    <property type="entry name" value="YgaP-like_TM"/>
</dbReference>
<reference evidence="2 3" key="2">
    <citation type="submission" date="2014-05" db="EMBL/GenBank/DDBJ databases">
        <title>Draft genome sequence of Halobacillus karajensis HK-03.</title>
        <authorList>
            <person name="Khelaifia S."/>
            <person name="Croce O."/>
            <person name="Lagier J.C."/>
            <person name="Raoult D."/>
        </authorList>
    </citation>
    <scope>NUCLEOTIDE SEQUENCE [LARGE SCALE GENOMIC DNA]</scope>
    <source>
        <strain evidence="2 3">HD-03</strain>
    </source>
</reference>